<dbReference type="PANTHER" id="PTHR12086:SF9">
    <property type="entry name" value="EF-HAND DOMAIN-CONTAINING PROTEIN 1"/>
    <property type="match status" value="1"/>
</dbReference>
<dbReference type="Proteomes" id="UP001230188">
    <property type="component" value="Unassembled WGS sequence"/>
</dbReference>
<keyword evidence="10" id="KW-1185">Reference proteome</keyword>
<reference evidence="9" key="1">
    <citation type="submission" date="2023-01" db="EMBL/GenBank/DDBJ databases">
        <title>Metagenome sequencing of chrysophaentin producing Chrysophaeum taylorii.</title>
        <authorList>
            <person name="Davison J."/>
            <person name="Bewley C."/>
        </authorList>
    </citation>
    <scope>NUCLEOTIDE SEQUENCE</scope>
    <source>
        <strain evidence="9">NIES-1699</strain>
    </source>
</reference>
<keyword evidence="3" id="KW-0963">Cytoplasm</keyword>
<organism evidence="9 10">
    <name type="scientific">Chrysophaeum taylorii</name>
    <dbReference type="NCBI Taxonomy" id="2483200"/>
    <lineage>
        <taxon>Eukaryota</taxon>
        <taxon>Sar</taxon>
        <taxon>Stramenopiles</taxon>
        <taxon>Ochrophyta</taxon>
        <taxon>Pelagophyceae</taxon>
        <taxon>Pelagomonadales</taxon>
        <taxon>Pelagomonadaceae</taxon>
        <taxon>Chrysophaeum</taxon>
    </lineage>
</organism>
<evidence type="ECO:0000256" key="3">
    <source>
        <dbReference type="ARBA" id="ARBA00022490"/>
    </source>
</evidence>
<evidence type="ECO:0000256" key="1">
    <source>
        <dbReference type="ARBA" id="ARBA00004138"/>
    </source>
</evidence>
<sequence>MEACPGGASTTLTAWEPEEALPSLPGFRSNRHATGNKKQTMKYINRHMFLTEARHAVAARQSDLVASNSATSLALRSFGKATDAPSRRPQTSGSYFGGRVLCFYAYFKEAVQNSSIETCRVRRCELYYYVCDDSIQIVEPKLENSGVPQGNFMKRHRVPKPHGDEFFTLDDIEVGSAVELYGRTFYVYGCNASTRAFLTEHRGEPASDELPPIDRYEALREELTSRETGKNPRVSHNIQKNPMKVFAEAALGNTVDNSGRSGFLKYGTSVLRFYCYWDDSQSLYGDVQLFKLHYFLYDNTIEILTVHAPNSGRERSPLFLKRAKLPKQTTGFYHWTDLRVGGEIDVYARPVRLIDADRSTRAFYQKEAGVDLAPRLLPPVVAEVLPTTTTTTKTSHRAPLGSDGDSLTSSSSRDGSLARKARPRNSEAVLLRYRAEFAEPKHEDIGRVFVLLYDIADGTIQVREPPRRNSGIVGGNFLAKVELADAPLVGTSVIASGHAFKILDADEATLKFMEAHASEFPLSHFPTVRGLYADYAKARFHDDNCRAALAALLGPKTKLSFGEFENILANFVPPIGQRGPPKHAAITFWRAAGKDGALPADALLQIADP</sequence>
<dbReference type="PROSITE" id="PS51336">
    <property type="entry name" value="DM10"/>
    <property type="match status" value="3"/>
</dbReference>
<evidence type="ECO:0000256" key="5">
    <source>
        <dbReference type="ARBA" id="ARBA00023212"/>
    </source>
</evidence>
<evidence type="ECO:0000259" key="8">
    <source>
        <dbReference type="PROSITE" id="PS51336"/>
    </source>
</evidence>
<dbReference type="SMART" id="SM00676">
    <property type="entry name" value="DM10"/>
    <property type="match status" value="3"/>
</dbReference>
<evidence type="ECO:0000256" key="4">
    <source>
        <dbReference type="ARBA" id="ARBA00022737"/>
    </source>
</evidence>
<gene>
    <name evidence="9" type="ORF">CTAYLR_007137</name>
</gene>
<dbReference type="Pfam" id="PF06565">
    <property type="entry name" value="DM10_dom"/>
    <property type="match status" value="3"/>
</dbReference>
<evidence type="ECO:0000313" key="9">
    <source>
        <dbReference type="EMBL" id="KAJ8599546.1"/>
    </source>
</evidence>
<feature type="domain" description="DM10" evidence="8">
    <location>
        <begin position="97"/>
        <end position="202"/>
    </location>
</feature>
<dbReference type="InterPro" id="IPR006602">
    <property type="entry name" value="DM10_dom"/>
</dbReference>
<keyword evidence="5" id="KW-0206">Cytoskeleton</keyword>
<evidence type="ECO:0000256" key="7">
    <source>
        <dbReference type="SAM" id="MobiDB-lite"/>
    </source>
</evidence>
<dbReference type="GO" id="GO:0005930">
    <property type="term" value="C:axoneme"/>
    <property type="evidence" value="ECO:0007669"/>
    <property type="project" value="TreeGrafter"/>
</dbReference>
<feature type="domain" description="DM10" evidence="8">
    <location>
        <begin position="427"/>
        <end position="517"/>
    </location>
</feature>
<keyword evidence="4" id="KW-0677">Repeat</keyword>
<accession>A0AAD7U7A5</accession>
<feature type="domain" description="DM10" evidence="8">
    <location>
        <begin position="267"/>
        <end position="368"/>
    </location>
</feature>
<dbReference type="EMBL" id="JAQMWT010000553">
    <property type="protein sequence ID" value="KAJ8599546.1"/>
    <property type="molecule type" value="Genomic_DNA"/>
</dbReference>
<evidence type="ECO:0000256" key="6">
    <source>
        <dbReference type="ARBA" id="ARBA00023273"/>
    </source>
</evidence>
<proteinExistence type="predicted"/>
<dbReference type="PANTHER" id="PTHR12086">
    <property type="entry name" value="EF-HAND DOMAIN C-TERMINAL CONTAINING PROTEIN"/>
    <property type="match status" value="1"/>
</dbReference>
<dbReference type="FunFam" id="2.30.29.170:FF:000004">
    <property type="entry name" value="EF-hand domain containing 2"/>
    <property type="match status" value="1"/>
</dbReference>
<name>A0AAD7U7A5_9STRA</name>
<dbReference type="InterPro" id="IPR040193">
    <property type="entry name" value="EFHC1/EFHC2/EFHB"/>
</dbReference>
<dbReference type="GO" id="GO:0060285">
    <property type="term" value="P:cilium-dependent cell motility"/>
    <property type="evidence" value="ECO:0007669"/>
    <property type="project" value="TreeGrafter"/>
</dbReference>
<dbReference type="GO" id="GO:0007052">
    <property type="term" value="P:mitotic spindle organization"/>
    <property type="evidence" value="ECO:0007669"/>
    <property type="project" value="TreeGrafter"/>
</dbReference>
<dbReference type="GO" id="GO:0000281">
    <property type="term" value="P:mitotic cytokinesis"/>
    <property type="evidence" value="ECO:0007669"/>
    <property type="project" value="TreeGrafter"/>
</dbReference>
<evidence type="ECO:0000313" key="10">
    <source>
        <dbReference type="Proteomes" id="UP001230188"/>
    </source>
</evidence>
<protein>
    <recommendedName>
        <fullName evidence="8">DM10 domain-containing protein</fullName>
    </recommendedName>
</protein>
<dbReference type="Gene3D" id="2.30.29.170">
    <property type="match status" value="3"/>
</dbReference>
<comment type="subcellular location">
    <subcellularLocation>
        <location evidence="1">Cell projection</location>
        <location evidence="1">Cilium</location>
    </subcellularLocation>
    <subcellularLocation>
        <location evidence="2">Cytoplasm</location>
        <location evidence="2">Cytoskeleton</location>
    </subcellularLocation>
</comment>
<feature type="compositionally biased region" description="Low complexity" evidence="7">
    <location>
        <begin position="400"/>
        <end position="415"/>
    </location>
</feature>
<dbReference type="GO" id="GO:0072686">
    <property type="term" value="C:mitotic spindle"/>
    <property type="evidence" value="ECO:0007669"/>
    <property type="project" value="TreeGrafter"/>
</dbReference>
<keyword evidence="6" id="KW-0966">Cell projection</keyword>
<comment type="caution">
    <text evidence="9">The sequence shown here is derived from an EMBL/GenBank/DDBJ whole genome shotgun (WGS) entry which is preliminary data.</text>
</comment>
<evidence type="ECO:0000256" key="2">
    <source>
        <dbReference type="ARBA" id="ARBA00004245"/>
    </source>
</evidence>
<feature type="region of interest" description="Disordered" evidence="7">
    <location>
        <begin position="387"/>
        <end position="421"/>
    </location>
</feature>
<dbReference type="GO" id="GO:0043014">
    <property type="term" value="F:alpha-tubulin binding"/>
    <property type="evidence" value="ECO:0007669"/>
    <property type="project" value="TreeGrafter"/>
</dbReference>
<dbReference type="AlphaFoldDB" id="A0AAD7U7A5"/>